<sequence>MNSDTITEKFDRLVNWVRTNGGYVNDALYLTGTNENRFISCKTDVTQNTKLLEIPDKCCITANTFAEIVQNCDETEKKIDTNKIIFALLYHISLGESSFYYPYISLLPKYEDYSYHPIYQYNDKKFAEWTKISKLFAVTVQTLIYQVDLIWQKLQASTVIPKEYMTHENVKWCYMIINSRQWSHGLVPIADLFQHSANSGMLLHTENNSSRLVTPININAGQIIYDSYGAHNDIKMLSSYGFVDDIQNKNLHRVVPLSLSLNEGTLAYEKLRYTYASEYINKHKTFVLSNKGITDNLKQLLRIASLSDTDLKLIDTKNNDWFTNKISLDNELLVYQTILKLVEVQRKDVTVEELTYAKEILKTYTLDSLEAKIALACIHYISVLNATVKYVIAEWNTLLKSPFSYTLTYNEIDKILSQ</sequence>
<evidence type="ECO:0000256" key="2">
    <source>
        <dbReference type="ARBA" id="ARBA00022679"/>
    </source>
</evidence>
<dbReference type="InterPro" id="IPR046341">
    <property type="entry name" value="SET_dom_sf"/>
</dbReference>
<dbReference type="InterPro" id="IPR050600">
    <property type="entry name" value="SETD3_SETD6_MTase"/>
</dbReference>
<accession>A0A6C0E9P7</accession>
<reference evidence="4" key="1">
    <citation type="journal article" date="2020" name="Nature">
        <title>Giant virus diversity and host interactions through global metagenomics.</title>
        <authorList>
            <person name="Schulz F."/>
            <person name="Roux S."/>
            <person name="Paez-Espino D."/>
            <person name="Jungbluth S."/>
            <person name="Walsh D.A."/>
            <person name="Denef V.J."/>
            <person name="McMahon K.D."/>
            <person name="Konstantinidis K.T."/>
            <person name="Eloe-Fadrosh E.A."/>
            <person name="Kyrpides N.C."/>
            <person name="Woyke T."/>
        </authorList>
    </citation>
    <scope>NUCLEOTIDE SEQUENCE</scope>
    <source>
        <strain evidence="4">GVMAG-M-3300023179-27</strain>
    </source>
</reference>
<organism evidence="4">
    <name type="scientific">viral metagenome</name>
    <dbReference type="NCBI Taxonomy" id="1070528"/>
    <lineage>
        <taxon>unclassified sequences</taxon>
        <taxon>metagenomes</taxon>
        <taxon>organismal metagenomes</taxon>
    </lineage>
</organism>
<dbReference type="PANTHER" id="PTHR13271">
    <property type="entry name" value="UNCHARACTERIZED PUTATIVE METHYLTRANSFERASE"/>
    <property type="match status" value="1"/>
</dbReference>
<dbReference type="PANTHER" id="PTHR13271:SF34">
    <property type="entry name" value="N-LYSINE METHYLTRANSFERASE SETD6"/>
    <property type="match status" value="1"/>
</dbReference>
<evidence type="ECO:0000313" key="4">
    <source>
        <dbReference type="EMBL" id="QHT25897.1"/>
    </source>
</evidence>
<dbReference type="Gene3D" id="3.90.1410.10">
    <property type="entry name" value="set domain protein methyltransferase, domain 1"/>
    <property type="match status" value="1"/>
</dbReference>
<dbReference type="SUPFAM" id="SSF82199">
    <property type="entry name" value="SET domain"/>
    <property type="match status" value="1"/>
</dbReference>
<evidence type="ECO:0000256" key="1">
    <source>
        <dbReference type="ARBA" id="ARBA00022603"/>
    </source>
</evidence>
<proteinExistence type="predicted"/>
<protein>
    <recommendedName>
        <fullName evidence="5">SET domain-containing protein</fullName>
    </recommendedName>
</protein>
<dbReference type="GO" id="GO:0016279">
    <property type="term" value="F:protein-lysine N-methyltransferase activity"/>
    <property type="evidence" value="ECO:0007669"/>
    <property type="project" value="TreeGrafter"/>
</dbReference>
<dbReference type="AlphaFoldDB" id="A0A6C0E9P7"/>
<dbReference type="SUPFAM" id="SSF81822">
    <property type="entry name" value="RuBisCo LSMT C-terminal, substrate-binding domain"/>
    <property type="match status" value="1"/>
</dbReference>
<name>A0A6C0E9P7_9ZZZZ</name>
<dbReference type="InterPro" id="IPR036464">
    <property type="entry name" value="Rubisco_LSMT_subst-bd_sf"/>
</dbReference>
<evidence type="ECO:0008006" key="5">
    <source>
        <dbReference type="Google" id="ProtNLM"/>
    </source>
</evidence>
<dbReference type="GO" id="GO:0005634">
    <property type="term" value="C:nucleus"/>
    <property type="evidence" value="ECO:0007669"/>
    <property type="project" value="TreeGrafter"/>
</dbReference>
<dbReference type="GO" id="GO:0032259">
    <property type="term" value="P:methylation"/>
    <property type="evidence" value="ECO:0007669"/>
    <property type="project" value="UniProtKB-KW"/>
</dbReference>
<dbReference type="Gene3D" id="3.90.1420.10">
    <property type="entry name" value="Rubisco LSMT, substrate-binding domain"/>
    <property type="match status" value="1"/>
</dbReference>
<dbReference type="EMBL" id="MN739776">
    <property type="protein sequence ID" value="QHT25897.1"/>
    <property type="molecule type" value="Genomic_DNA"/>
</dbReference>
<keyword evidence="1" id="KW-0489">Methyltransferase</keyword>
<evidence type="ECO:0000256" key="3">
    <source>
        <dbReference type="ARBA" id="ARBA00022691"/>
    </source>
</evidence>
<keyword evidence="3" id="KW-0949">S-adenosyl-L-methionine</keyword>
<keyword evidence="2" id="KW-0808">Transferase</keyword>